<reference evidence="3" key="1">
    <citation type="submission" date="2023-10" db="EMBL/GenBank/DDBJ databases">
        <authorList>
            <person name="Noh H."/>
        </authorList>
    </citation>
    <scope>NUCLEOTIDE SEQUENCE</scope>
    <source>
        <strain evidence="3">DUCC4014</strain>
    </source>
</reference>
<dbReference type="GeneID" id="87810941"/>
<dbReference type="EMBL" id="CP086718">
    <property type="protein sequence ID" value="WOO84248.1"/>
    <property type="molecule type" value="Genomic_DNA"/>
</dbReference>
<evidence type="ECO:0000313" key="4">
    <source>
        <dbReference type="Proteomes" id="UP000827549"/>
    </source>
</evidence>
<dbReference type="GO" id="GO:0000166">
    <property type="term" value="F:nucleotide binding"/>
    <property type="evidence" value="ECO:0007669"/>
    <property type="project" value="InterPro"/>
</dbReference>
<accession>A0AAF0YIK6</accession>
<evidence type="ECO:0000259" key="1">
    <source>
        <dbReference type="Pfam" id="PF01408"/>
    </source>
</evidence>
<dbReference type="Gene3D" id="3.40.50.720">
    <property type="entry name" value="NAD(P)-binding Rossmann-like Domain"/>
    <property type="match status" value="1"/>
</dbReference>
<keyword evidence="4" id="KW-1185">Reference proteome</keyword>
<feature type="domain" description="Gfo/Idh/MocA-like oxidoreductase N-terminal" evidence="1">
    <location>
        <begin position="14"/>
        <end position="124"/>
    </location>
</feature>
<dbReference type="SUPFAM" id="SSF51735">
    <property type="entry name" value="NAD(P)-binding Rossmann-fold domains"/>
    <property type="match status" value="1"/>
</dbReference>
<gene>
    <name evidence="3" type="primary">yteT_1</name>
    <name evidence="3" type="ORF">LOC62_05G007770</name>
</gene>
<name>A0AAF0YIK6_9TREE</name>
<feature type="domain" description="Gfo/Idh/MocA-like oxidoreductase C-terminal" evidence="2">
    <location>
        <begin position="152"/>
        <end position="363"/>
    </location>
</feature>
<dbReference type="SUPFAM" id="SSF55347">
    <property type="entry name" value="Glyceraldehyde-3-phosphate dehydrogenase-like, C-terminal domain"/>
    <property type="match status" value="1"/>
</dbReference>
<dbReference type="PANTHER" id="PTHR43377:SF12">
    <property type="entry name" value="BINDING ROSSMANN FOLD OXIDOREDUCTASE, PUTATIVE (AFU_ORTHOLOGUE AFUA_3G11840)-RELATED"/>
    <property type="match status" value="1"/>
</dbReference>
<dbReference type="Pfam" id="PF02894">
    <property type="entry name" value="GFO_IDH_MocA_C"/>
    <property type="match status" value="1"/>
</dbReference>
<protein>
    <submittedName>
        <fullName evidence="3">Oxidoreductase YteT</fullName>
    </submittedName>
</protein>
<dbReference type="InterPro" id="IPR036291">
    <property type="entry name" value="NAD(P)-bd_dom_sf"/>
</dbReference>
<organism evidence="3 4">
    <name type="scientific">Vanrija pseudolonga</name>
    <dbReference type="NCBI Taxonomy" id="143232"/>
    <lineage>
        <taxon>Eukaryota</taxon>
        <taxon>Fungi</taxon>
        <taxon>Dikarya</taxon>
        <taxon>Basidiomycota</taxon>
        <taxon>Agaricomycotina</taxon>
        <taxon>Tremellomycetes</taxon>
        <taxon>Trichosporonales</taxon>
        <taxon>Trichosporonaceae</taxon>
        <taxon>Vanrija</taxon>
    </lineage>
</organism>
<dbReference type="PANTHER" id="PTHR43377">
    <property type="entry name" value="BILIVERDIN REDUCTASE A"/>
    <property type="match status" value="1"/>
</dbReference>
<sequence>MPAPTSTSKPVSLIILGGGQRGVVYADYTIAHPDLAEVVAVADPRPLRRKLFARRHHLADDKVFNDWEDVAKLPRFADAVVISTLDKLHAPMVSVFSKLGYHILCEKPMATSISDCINMVREIESGRTDAGSPLVFGVGHVLRYSPYNQAIKEVINSGALGDIVNIQHIEPVGNEHFVHSFVRGNWKSENETTFALMAKCCHDLDIVNFYLSGRKPVQVSSFGSLSLFKPSRKPKAAGDAKRCLDCPAEEDCVWSAKKVYLEKHQGSTKQHTNVSTPGHHAADIQWAEHIVNAEEINEATVTEALRNGQYGVCAFEAGNDVVDHQVVNVEYEDGVTASVTMSAFTEAECSRATVIQGTLGELIGDMDTFTVFDFLTRTKKHHKPDAGIGLHGGGDAGLAEAFVSAVHTDDQSKLGITPDDVLNSHLVVFAAETARREKRVVDFGSFKEAAMQAS</sequence>
<dbReference type="InterPro" id="IPR000683">
    <property type="entry name" value="Gfo/Idh/MocA-like_OxRdtase_N"/>
</dbReference>
<evidence type="ECO:0000313" key="3">
    <source>
        <dbReference type="EMBL" id="WOO84248.1"/>
    </source>
</evidence>
<evidence type="ECO:0000259" key="2">
    <source>
        <dbReference type="Pfam" id="PF02894"/>
    </source>
</evidence>
<dbReference type="InterPro" id="IPR004104">
    <property type="entry name" value="Gfo/Idh/MocA-like_OxRdtase_C"/>
</dbReference>
<dbReference type="AlphaFoldDB" id="A0AAF0YIK6"/>
<dbReference type="InterPro" id="IPR051450">
    <property type="entry name" value="Gfo/Idh/MocA_Oxidoreductases"/>
</dbReference>
<proteinExistence type="predicted"/>
<dbReference type="Gene3D" id="3.30.360.10">
    <property type="entry name" value="Dihydrodipicolinate Reductase, domain 2"/>
    <property type="match status" value="1"/>
</dbReference>
<dbReference type="Pfam" id="PF01408">
    <property type="entry name" value="GFO_IDH_MocA"/>
    <property type="match status" value="1"/>
</dbReference>
<dbReference type="Proteomes" id="UP000827549">
    <property type="component" value="Chromosome 5"/>
</dbReference>
<dbReference type="RefSeq" id="XP_062630274.1">
    <property type="nucleotide sequence ID" value="XM_062774290.1"/>
</dbReference>